<feature type="region of interest" description="Disordered" evidence="1">
    <location>
        <begin position="1"/>
        <end position="44"/>
    </location>
</feature>
<name>A0AAW6CC12_FLAPL</name>
<dbReference type="AlphaFoldDB" id="A0AAW6CC12"/>
<evidence type="ECO:0000313" key="2">
    <source>
        <dbReference type="EMBL" id="MDB7932206.1"/>
    </source>
</evidence>
<gene>
    <name evidence="2" type="ORF">PNE06_03865</name>
</gene>
<reference evidence="2" key="1">
    <citation type="submission" date="2023-01" db="EMBL/GenBank/DDBJ databases">
        <title>Human gut microbiome strain richness.</title>
        <authorList>
            <person name="Chen-Liaw A."/>
        </authorList>
    </citation>
    <scope>NUCLEOTIDE SEQUENCE</scope>
    <source>
        <strain evidence="2">1001287st1_F4_1001285I_161205</strain>
    </source>
</reference>
<dbReference type="EMBL" id="JAQLWV010000004">
    <property type="protein sequence ID" value="MDB7932206.1"/>
    <property type="molecule type" value="Genomic_DNA"/>
</dbReference>
<comment type="caution">
    <text evidence="2">The sequence shown here is derived from an EMBL/GenBank/DDBJ whole genome shotgun (WGS) entry which is preliminary data.</text>
</comment>
<evidence type="ECO:0000313" key="3">
    <source>
        <dbReference type="Proteomes" id="UP001211173"/>
    </source>
</evidence>
<protein>
    <submittedName>
        <fullName evidence="2">Uncharacterized protein</fullName>
    </submittedName>
</protein>
<dbReference type="RefSeq" id="WP_271919055.1">
    <property type="nucleotide sequence ID" value="NZ_JADMVZ010000006.1"/>
</dbReference>
<organism evidence="2 3">
    <name type="scientific">Flavonifractor plautii</name>
    <name type="common">Fusobacterium plautii</name>
    <dbReference type="NCBI Taxonomy" id="292800"/>
    <lineage>
        <taxon>Bacteria</taxon>
        <taxon>Bacillati</taxon>
        <taxon>Bacillota</taxon>
        <taxon>Clostridia</taxon>
        <taxon>Eubacteriales</taxon>
        <taxon>Oscillospiraceae</taxon>
        <taxon>Flavonifractor</taxon>
    </lineage>
</organism>
<accession>A0AAW6CC12</accession>
<evidence type="ECO:0000256" key="1">
    <source>
        <dbReference type="SAM" id="MobiDB-lite"/>
    </source>
</evidence>
<sequence>MAKVKRMAHPDAATSRQAERESHWTSGNSRKKHTTGGPGGQEVR</sequence>
<dbReference type="Proteomes" id="UP001211173">
    <property type="component" value="Unassembled WGS sequence"/>
</dbReference>
<proteinExistence type="predicted"/>